<sequence>MTSEATETPQDTGPRIQWNGTHEYIVAPLSDTFAVVAKYLHKSIEVSEANGREEKILVILPTDRSASLMYELISALHPKVPIPIFQLHCRIPGSERIRITDELNQIRSAVVFSSDVMASKTSFNAVGSVIHVGVPATAQQYIHCLHHITCGEYRSLLVISPYERFFLREHIIRNILTFHRKTAGLSSDSLDPWRRRTADAMNHVSPCLKAQTYTAFLGYYKSMAKRAGLSTVQLVAIANDYVLRTLRYESPDKKPPALLENAVRQMGLRGHPGLNVVKSPGDASVTGRGSYVFKTADLWGSGYKDYSVLKIRNPKAIRRKVARASKAGGASGKGKKGQKRSDVCSQDTRT</sequence>
<dbReference type="Proteomes" id="UP000294933">
    <property type="component" value="Unassembled WGS sequence"/>
</dbReference>
<dbReference type="InterPro" id="IPR001650">
    <property type="entry name" value="Helicase_C-like"/>
</dbReference>
<proteinExistence type="predicted"/>
<dbReference type="STRING" id="50990.A0A4Y7PTG0"/>
<feature type="domain" description="Helicase C-terminal" evidence="2">
    <location>
        <begin position="49"/>
        <end position="144"/>
    </location>
</feature>
<keyword evidence="4" id="KW-1185">Reference proteome</keyword>
<dbReference type="VEuPathDB" id="FungiDB:BD410DRAFT_501751"/>
<organism evidence="3 4">
    <name type="scientific">Rickenella mellea</name>
    <dbReference type="NCBI Taxonomy" id="50990"/>
    <lineage>
        <taxon>Eukaryota</taxon>
        <taxon>Fungi</taxon>
        <taxon>Dikarya</taxon>
        <taxon>Basidiomycota</taxon>
        <taxon>Agaricomycotina</taxon>
        <taxon>Agaricomycetes</taxon>
        <taxon>Hymenochaetales</taxon>
        <taxon>Rickenellaceae</taxon>
        <taxon>Rickenella</taxon>
    </lineage>
</organism>
<dbReference type="EMBL" id="ML170208">
    <property type="protein sequence ID" value="TDL18445.1"/>
    <property type="molecule type" value="Genomic_DNA"/>
</dbReference>
<evidence type="ECO:0000259" key="2">
    <source>
        <dbReference type="Pfam" id="PF00271"/>
    </source>
</evidence>
<dbReference type="Gene3D" id="3.40.50.300">
    <property type="entry name" value="P-loop containing nucleotide triphosphate hydrolases"/>
    <property type="match status" value="1"/>
</dbReference>
<protein>
    <recommendedName>
        <fullName evidence="2">Helicase C-terminal domain-containing protein</fullName>
    </recommendedName>
</protein>
<dbReference type="AlphaFoldDB" id="A0A4Y7PTG0"/>
<dbReference type="Pfam" id="PF00271">
    <property type="entry name" value="Helicase_C"/>
    <property type="match status" value="1"/>
</dbReference>
<evidence type="ECO:0000313" key="3">
    <source>
        <dbReference type="EMBL" id="TDL18445.1"/>
    </source>
</evidence>
<feature type="region of interest" description="Disordered" evidence="1">
    <location>
        <begin position="320"/>
        <end position="350"/>
    </location>
</feature>
<dbReference type="SUPFAM" id="SSF52540">
    <property type="entry name" value="P-loop containing nucleoside triphosphate hydrolases"/>
    <property type="match status" value="1"/>
</dbReference>
<dbReference type="InterPro" id="IPR027417">
    <property type="entry name" value="P-loop_NTPase"/>
</dbReference>
<evidence type="ECO:0000313" key="4">
    <source>
        <dbReference type="Proteomes" id="UP000294933"/>
    </source>
</evidence>
<accession>A0A4Y7PTG0</accession>
<evidence type="ECO:0000256" key="1">
    <source>
        <dbReference type="SAM" id="MobiDB-lite"/>
    </source>
</evidence>
<name>A0A4Y7PTG0_9AGAM</name>
<gene>
    <name evidence="3" type="ORF">BD410DRAFT_501751</name>
</gene>
<dbReference type="OrthoDB" id="193716at2759"/>
<reference evidence="3 4" key="1">
    <citation type="submission" date="2018-06" db="EMBL/GenBank/DDBJ databases">
        <title>A transcriptomic atlas of mushroom development highlights an independent origin of complex multicellularity.</title>
        <authorList>
            <consortium name="DOE Joint Genome Institute"/>
            <person name="Krizsan K."/>
            <person name="Almasi E."/>
            <person name="Merenyi Z."/>
            <person name="Sahu N."/>
            <person name="Viragh M."/>
            <person name="Koszo T."/>
            <person name="Mondo S."/>
            <person name="Kiss B."/>
            <person name="Balint B."/>
            <person name="Kues U."/>
            <person name="Barry K."/>
            <person name="Hegedus J.C."/>
            <person name="Henrissat B."/>
            <person name="Johnson J."/>
            <person name="Lipzen A."/>
            <person name="Ohm R."/>
            <person name="Nagy I."/>
            <person name="Pangilinan J."/>
            <person name="Yan J."/>
            <person name="Xiong Y."/>
            <person name="Grigoriev I.V."/>
            <person name="Hibbett D.S."/>
            <person name="Nagy L.G."/>
        </authorList>
    </citation>
    <scope>NUCLEOTIDE SEQUENCE [LARGE SCALE GENOMIC DNA]</scope>
    <source>
        <strain evidence="3 4">SZMC22713</strain>
    </source>
</reference>